<evidence type="ECO:0000313" key="2">
    <source>
        <dbReference type="Proteomes" id="UP000594638"/>
    </source>
</evidence>
<sequence>MTIFDYSGLEVTYDSDVPKEYNASHTDNLAFEITLTPYHNAIGKLIYQDSSLDITYQEVCEVFKFMILYITTGSLPQICDQMV</sequence>
<protein>
    <submittedName>
        <fullName evidence="1">Uncharacterized protein</fullName>
    </submittedName>
</protein>
<name>A0A8S0TA81_OLEEU</name>
<dbReference type="Gramene" id="OE9A034570T1">
    <property type="protein sequence ID" value="OE9A034570C1"/>
    <property type="gene ID" value="OE9A034570"/>
</dbReference>
<evidence type="ECO:0000313" key="1">
    <source>
        <dbReference type="EMBL" id="CAA3001983.1"/>
    </source>
</evidence>
<organism evidence="1 2">
    <name type="scientific">Olea europaea subsp. europaea</name>
    <dbReference type="NCBI Taxonomy" id="158383"/>
    <lineage>
        <taxon>Eukaryota</taxon>
        <taxon>Viridiplantae</taxon>
        <taxon>Streptophyta</taxon>
        <taxon>Embryophyta</taxon>
        <taxon>Tracheophyta</taxon>
        <taxon>Spermatophyta</taxon>
        <taxon>Magnoliopsida</taxon>
        <taxon>eudicotyledons</taxon>
        <taxon>Gunneridae</taxon>
        <taxon>Pentapetalae</taxon>
        <taxon>asterids</taxon>
        <taxon>lamiids</taxon>
        <taxon>Lamiales</taxon>
        <taxon>Oleaceae</taxon>
        <taxon>Oleeae</taxon>
        <taxon>Olea</taxon>
    </lineage>
</organism>
<keyword evidence="2" id="KW-1185">Reference proteome</keyword>
<gene>
    <name evidence="1" type="ORF">OLEA9_A034570</name>
</gene>
<proteinExistence type="predicted"/>
<dbReference type="EMBL" id="CACTIH010005796">
    <property type="protein sequence ID" value="CAA3001983.1"/>
    <property type="molecule type" value="Genomic_DNA"/>
</dbReference>
<accession>A0A8S0TA81</accession>
<dbReference type="AlphaFoldDB" id="A0A8S0TA81"/>
<reference evidence="1 2" key="1">
    <citation type="submission" date="2019-12" db="EMBL/GenBank/DDBJ databases">
        <authorList>
            <person name="Alioto T."/>
            <person name="Alioto T."/>
            <person name="Gomez Garrido J."/>
        </authorList>
    </citation>
    <scope>NUCLEOTIDE SEQUENCE [LARGE SCALE GENOMIC DNA]</scope>
</reference>
<dbReference type="Proteomes" id="UP000594638">
    <property type="component" value="Unassembled WGS sequence"/>
</dbReference>
<comment type="caution">
    <text evidence="1">The sequence shown here is derived from an EMBL/GenBank/DDBJ whole genome shotgun (WGS) entry which is preliminary data.</text>
</comment>